<geneLocation type="plasmid" evidence="2">
    <name>unnamed1</name>
</geneLocation>
<dbReference type="PROSITE" id="PS51318">
    <property type="entry name" value="TAT"/>
    <property type="match status" value="1"/>
</dbReference>
<proteinExistence type="predicted"/>
<evidence type="ECO:0000256" key="1">
    <source>
        <dbReference type="SAM" id="SignalP"/>
    </source>
</evidence>
<dbReference type="KEGG" id="moc:BB934_29345"/>
<dbReference type="AlphaFoldDB" id="A0A1B2ER19"/>
<evidence type="ECO:0000313" key="2">
    <source>
        <dbReference type="EMBL" id="ANY82407.1"/>
    </source>
</evidence>
<gene>
    <name evidence="2" type="ORF">BB934_29345</name>
</gene>
<dbReference type="SUPFAM" id="SSF89796">
    <property type="entry name" value="CoA-transferase family III (CaiB/BaiF)"/>
    <property type="match status" value="1"/>
</dbReference>
<reference evidence="2" key="1">
    <citation type="submission" date="2016-07" db="EMBL/GenBank/DDBJ databases">
        <title>Microvirga ossetica sp. nov. a new species of rhizobia isolated from root nodules of the legume species Vicia alpestris Steven originated from North Ossetia region in the Caucasus.</title>
        <authorList>
            <person name="Safronova V.I."/>
            <person name="Kuznetsova I.G."/>
            <person name="Sazanova A.L."/>
            <person name="Belimov A."/>
            <person name="Andronov E."/>
            <person name="Osledkin Y.S."/>
            <person name="Onishchuk O.P."/>
            <person name="Kurchak O.N."/>
            <person name="Shaposhnikov A.I."/>
            <person name="Willems A."/>
            <person name="Tikhonovich I.A."/>
        </authorList>
    </citation>
    <scope>NUCLEOTIDE SEQUENCE [LARGE SCALE GENOMIC DNA]</scope>
    <source>
        <strain evidence="2">V5/3M</strain>
        <plasmid evidence="2">unnamed1</plasmid>
    </source>
</reference>
<dbReference type="Gene3D" id="3.40.50.10540">
    <property type="entry name" value="Crotonobetainyl-coa:carnitine coa-transferase, domain 1"/>
    <property type="match status" value="1"/>
</dbReference>
<organism evidence="2">
    <name type="scientific">Microvirga ossetica</name>
    <dbReference type="NCBI Taxonomy" id="1882682"/>
    <lineage>
        <taxon>Bacteria</taxon>
        <taxon>Pseudomonadati</taxon>
        <taxon>Pseudomonadota</taxon>
        <taxon>Alphaproteobacteria</taxon>
        <taxon>Hyphomicrobiales</taxon>
        <taxon>Methylobacteriaceae</taxon>
        <taxon>Microvirga</taxon>
    </lineage>
</organism>
<keyword evidence="2" id="KW-0614">Plasmid</keyword>
<dbReference type="OrthoDB" id="9806585at2"/>
<feature type="signal peptide" evidence="1">
    <location>
        <begin position="1"/>
        <end position="32"/>
    </location>
</feature>
<keyword evidence="1" id="KW-0732">Signal</keyword>
<accession>A0A1B2ER19</accession>
<dbReference type="Gene3D" id="3.30.1540.10">
    <property type="entry name" value="formyl-coa transferase, domain 3"/>
    <property type="match status" value="1"/>
</dbReference>
<sequence>MMDPTRREIVQGAGAFALSAAFASTLSGAAQAATDPASFDIDKAFSGFMADIGGNPSDGGGTVSFTGRDPILRSHFRIGTAMALPAMAAGVGAAAIWKDRMGEGQDLTVDLREAVYNVNPLMTPIMQHRIAAGRVPADDPVPRGFTFTPTINGRLYQAPVGLGNPFSFVAFETKDGRYVNVTGAYPHLNDRALRLLRTTPDRESITKAIKQWNAEDLDNAMIETRTVGGIHRTAQEWLDHPEGAALAKVPVIDIRKVGDSEPIPFTPDPR</sequence>
<dbReference type="InterPro" id="IPR044855">
    <property type="entry name" value="CoA-Trfase_III_dom3_sf"/>
</dbReference>
<dbReference type="EMBL" id="CP016617">
    <property type="protein sequence ID" value="ANY82407.1"/>
    <property type="molecule type" value="Genomic_DNA"/>
</dbReference>
<dbReference type="InterPro" id="IPR006311">
    <property type="entry name" value="TAT_signal"/>
</dbReference>
<feature type="chain" id="PRO_5008536393" evidence="1">
    <location>
        <begin position="33"/>
        <end position="270"/>
    </location>
</feature>
<dbReference type="RefSeq" id="WP_099513518.1">
    <property type="nucleotide sequence ID" value="NZ_CP016617.1"/>
</dbReference>
<protein>
    <submittedName>
        <fullName evidence="2">Uncharacterized protein</fullName>
    </submittedName>
</protein>
<dbReference type="InterPro" id="IPR023606">
    <property type="entry name" value="CoA-Trfase_III_dom_1_sf"/>
</dbReference>
<name>A0A1B2ER19_9HYPH</name>